<proteinExistence type="predicted"/>
<feature type="coiled-coil region" evidence="1">
    <location>
        <begin position="84"/>
        <end position="111"/>
    </location>
</feature>
<evidence type="ECO:0000256" key="1">
    <source>
        <dbReference type="SAM" id="Coils"/>
    </source>
</evidence>
<dbReference type="Proteomes" id="UP001057134">
    <property type="component" value="Chromosome"/>
</dbReference>
<accession>A0ABY4RV76</accession>
<evidence type="ECO:0000313" key="3">
    <source>
        <dbReference type="Proteomes" id="UP001057134"/>
    </source>
</evidence>
<sequence length="125" mass="14759">MRIIILCEVIPLKYLISKLPLQAIQQYITQETGMDFFDVILTINAEEVGTILYRPLGESDHAFEELDIWYGSLLDYANDYDLKKMMLIHLINDTRREIETYEEQLLGLTEAELAKRWIHRRLTPN</sequence>
<name>A0ABY4RV76_9BACL</name>
<keyword evidence="1" id="KW-0175">Coiled coil</keyword>
<reference evidence="2" key="1">
    <citation type="submission" date="2018-02" db="EMBL/GenBank/DDBJ databases">
        <authorList>
            <person name="Kim S.-K."/>
            <person name="Jung H.-I."/>
            <person name="Lee S.-W."/>
        </authorList>
    </citation>
    <scope>NUCLEOTIDE SEQUENCE</scope>
    <source>
        <strain evidence="2">SK3146</strain>
    </source>
</reference>
<keyword evidence="3" id="KW-1185">Reference proteome</keyword>
<dbReference type="RefSeq" id="WP_249861188.1">
    <property type="nucleotide sequence ID" value="NZ_CP027059.1"/>
</dbReference>
<reference evidence="2" key="2">
    <citation type="journal article" date="2021" name="J Anim Sci Technol">
        <title>Complete genome sequence of Paenibacillus konkukensis sp. nov. SK3146 as a potential probiotic strain.</title>
        <authorList>
            <person name="Jung H.I."/>
            <person name="Park S."/>
            <person name="Niu K.M."/>
            <person name="Lee S.W."/>
            <person name="Kothari D."/>
            <person name="Yi K.J."/>
            <person name="Kim S.K."/>
        </authorList>
    </citation>
    <scope>NUCLEOTIDE SEQUENCE</scope>
    <source>
        <strain evidence="2">SK3146</strain>
    </source>
</reference>
<evidence type="ECO:0000313" key="2">
    <source>
        <dbReference type="EMBL" id="UQZ85571.1"/>
    </source>
</evidence>
<gene>
    <name evidence="2" type="ORF">SK3146_04860</name>
</gene>
<dbReference type="EMBL" id="CP027059">
    <property type="protein sequence ID" value="UQZ85571.1"/>
    <property type="molecule type" value="Genomic_DNA"/>
</dbReference>
<protein>
    <submittedName>
        <fullName evidence="2">Uncharacterized protein</fullName>
    </submittedName>
</protein>
<organism evidence="2 3">
    <name type="scientific">Paenibacillus konkukensis</name>
    <dbReference type="NCBI Taxonomy" id="2020716"/>
    <lineage>
        <taxon>Bacteria</taxon>
        <taxon>Bacillati</taxon>
        <taxon>Bacillota</taxon>
        <taxon>Bacilli</taxon>
        <taxon>Bacillales</taxon>
        <taxon>Paenibacillaceae</taxon>
        <taxon>Paenibacillus</taxon>
    </lineage>
</organism>